<evidence type="ECO:0000313" key="1">
    <source>
        <dbReference type="EMBL" id="KAJ8722197.1"/>
    </source>
</evidence>
<evidence type="ECO:0000313" key="2">
    <source>
        <dbReference type="Proteomes" id="UP001231649"/>
    </source>
</evidence>
<organism evidence="1 2">
    <name type="scientific">Mythimna loreyi</name>
    <dbReference type="NCBI Taxonomy" id="667449"/>
    <lineage>
        <taxon>Eukaryota</taxon>
        <taxon>Metazoa</taxon>
        <taxon>Ecdysozoa</taxon>
        <taxon>Arthropoda</taxon>
        <taxon>Hexapoda</taxon>
        <taxon>Insecta</taxon>
        <taxon>Pterygota</taxon>
        <taxon>Neoptera</taxon>
        <taxon>Endopterygota</taxon>
        <taxon>Lepidoptera</taxon>
        <taxon>Glossata</taxon>
        <taxon>Ditrysia</taxon>
        <taxon>Noctuoidea</taxon>
        <taxon>Noctuidae</taxon>
        <taxon>Noctuinae</taxon>
        <taxon>Hadenini</taxon>
        <taxon>Mythimna</taxon>
    </lineage>
</organism>
<comment type="caution">
    <text evidence="1">The sequence shown here is derived from an EMBL/GenBank/DDBJ whole genome shotgun (WGS) entry which is preliminary data.</text>
</comment>
<protein>
    <submittedName>
        <fullName evidence="1">Uncharacterized protein</fullName>
    </submittedName>
</protein>
<proteinExistence type="predicted"/>
<dbReference type="Proteomes" id="UP001231649">
    <property type="component" value="Chromosome 16"/>
</dbReference>
<accession>A0ACC2QRB5</accession>
<gene>
    <name evidence="1" type="ORF">PYW08_004599</name>
</gene>
<sequence>MCYLCSCFAWLLDFIQRLITFGLACILCGAVIFGMAIATIAGIAYGYNYSMAEFITFTRSDVTVFMRRGQFYDKAYPNLRRSGTDDLFSTNSSTDYEDQKPPEEGKQLADTWLKTQDTRKYAQVLTRYNSEKADDQLEEPIAVQESPTEKPREIYLNLSPAASKISILPNPVIPTVSWRSGSSQIMMRNFQPLQEFTTLHNHLRPISILNPKEAAKEYGSLKSRDDNRANYVELRKWGTTARAIVSDEPDDIDEDNIVYKPV</sequence>
<dbReference type="EMBL" id="CM056792">
    <property type="protein sequence ID" value="KAJ8722197.1"/>
    <property type="molecule type" value="Genomic_DNA"/>
</dbReference>
<reference evidence="1" key="1">
    <citation type="submission" date="2023-03" db="EMBL/GenBank/DDBJ databases">
        <title>Chromosome-level genomes of two armyworms, Mythimna separata and Mythimna loreyi, provide insights into the biosynthesis and reception of sex pheromones.</title>
        <authorList>
            <person name="Zhao H."/>
        </authorList>
    </citation>
    <scope>NUCLEOTIDE SEQUENCE</scope>
    <source>
        <strain evidence="1">BeijingLab</strain>
    </source>
</reference>
<keyword evidence="2" id="KW-1185">Reference proteome</keyword>
<name>A0ACC2QRB5_9NEOP</name>